<evidence type="ECO:0000313" key="3">
    <source>
        <dbReference type="Proteomes" id="UP000183832"/>
    </source>
</evidence>
<keyword evidence="3" id="KW-1185">Reference proteome</keyword>
<dbReference type="AlphaFoldDB" id="A0A1J1ISP4"/>
<dbReference type="EMBL" id="CVRI01000055">
    <property type="protein sequence ID" value="CRL01545.1"/>
    <property type="molecule type" value="Genomic_DNA"/>
</dbReference>
<name>A0A1J1ISP4_9DIPT</name>
<dbReference type="Proteomes" id="UP000183832">
    <property type="component" value="Unassembled WGS sequence"/>
</dbReference>
<accession>A0A1J1ISP4</accession>
<dbReference type="OrthoDB" id="7790488at2759"/>
<feature type="chain" id="PRO_5013176130" evidence="1">
    <location>
        <begin position="17"/>
        <end position="222"/>
    </location>
</feature>
<feature type="signal peptide" evidence="1">
    <location>
        <begin position="1"/>
        <end position="16"/>
    </location>
</feature>
<proteinExistence type="predicted"/>
<keyword evidence="1" id="KW-0732">Signal</keyword>
<evidence type="ECO:0000256" key="1">
    <source>
        <dbReference type="SAM" id="SignalP"/>
    </source>
</evidence>
<gene>
    <name evidence="2" type="ORF">CLUMA_CG014402</name>
</gene>
<sequence>MKTIVIALAFLAMVNALDSLDLDDIPLSMMDRLNHMIEMKKHWEERWSTMTAEERETYEKILVERIKHLPDVERVKIYREIESMNQENRSKLLEYLRDRFPLDTGRTFTDEIEEIDEIIMSLPELFREKLNTFIKKHLSEVRSYSTNNDIEDDLEFPDVPEMVEIPLSDPNHLSEHVQNEIDDFLMKREEWRRKWENLSSDVRELFEKYINEKLKLHLSPRA</sequence>
<reference evidence="2 3" key="1">
    <citation type="submission" date="2015-04" db="EMBL/GenBank/DDBJ databases">
        <authorList>
            <person name="Syromyatnikov M.Y."/>
            <person name="Popov V.N."/>
        </authorList>
    </citation>
    <scope>NUCLEOTIDE SEQUENCE [LARGE SCALE GENOMIC DNA]</scope>
</reference>
<evidence type="ECO:0000313" key="2">
    <source>
        <dbReference type="EMBL" id="CRL01545.1"/>
    </source>
</evidence>
<protein>
    <submittedName>
        <fullName evidence="2">CLUMA_CG014402, isoform A</fullName>
    </submittedName>
</protein>
<organism evidence="2 3">
    <name type="scientific">Clunio marinus</name>
    <dbReference type="NCBI Taxonomy" id="568069"/>
    <lineage>
        <taxon>Eukaryota</taxon>
        <taxon>Metazoa</taxon>
        <taxon>Ecdysozoa</taxon>
        <taxon>Arthropoda</taxon>
        <taxon>Hexapoda</taxon>
        <taxon>Insecta</taxon>
        <taxon>Pterygota</taxon>
        <taxon>Neoptera</taxon>
        <taxon>Endopterygota</taxon>
        <taxon>Diptera</taxon>
        <taxon>Nematocera</taxon>
        <taxon>Chironomoidea</taxon>
        <taxon>Chironomidae</taxon>
        <taxon>Clunio</taxon>
    </lineage>
</organism>